<keyword evidence="8" id="KW-0139">CF(1)</keyword>
<keyword evidence="6" id="KW-0406">Ion transport</keyword>
<dbReference type="FunFam" id="2.40.30.20:FF:000001">
    <property type="entry name" value="ATP synthase subunit alpha"/>
    <property type="match status" value="1"/>
</dbReference>
<evidence type="ECO:0000256" key="9">
    <source>
        <dbReference type="ARBA" id="ARBA00023310"/>
    </source>
</evidence>
<evidence type="ECO:0000256" key="4">
    <source>
        <dbReference type="ARBA" id="ARBA00022781"/>
    </source>
</evidence>
<dbReference type="Gene3D" id="2.40.30.20">
    <property type="match status" value="1"/>
</dbReference>
<keyword evidence="13" id="KW-1185">Reference proteome</keyword>
<dbReference type="CDD" id="cd18116">
    <property type="entry name" value="ATP-synt_F1_alpha_N"/>
    <property type="match status" value="1"/>
</dbReference>
<evidence type="ECO:0000256" key="10">
    <source>
        <dbReference type="SAM" id="MobiDB-lite"/>
    </source>
</evidence>
<dbReference type="GO" id="GO:0046933">
    <property type="term" value="F:proton-transporting ATP synthase activity, rotational mechanism"/>
    <property type="evidence" value="ECO:0007669"/>
    <property type="project" value="InterPro"/>
</dbReference>
<feature type="region of interest" description="Disordered" evidence="10">
    <location>
        <begin position="149"/>
        <end position="174"/>
    </location>
</feature>
<dbReference type="InterPro" id="IPR004100">
    <property type="entry name" value="ATPase_F1/V1/A1_a/bsu_N"/>
</dbReference>
<dbReference type="Proteomes" id="UP000245207">
    <property type="component" value="Unassembled WGS sequence"/>
</dbReference>
<keyword evidence="7" id="KW-0472">Membrane</keyword>
<keyword evidence="2" id="KW-0813">Transport</keyword>
<evidence type="ECO:0000256" key="8">
    <source>
        <dbReference type="ARBA" id="ARBA00023196"/>
    </source>
</evidence>
<name>A0A2U1MA83_ARTAN</name>
<dbReference type="InterPro" id="IPR005294">
    <property type="entry name" value="ATP_synth_F1_asu"/>
</dbReference>
<accession>A0A2U1MA83</accession>
<sequence length="473" mass="53891">MVTIQADEISNIIRERIEQYNREVKIVNTGTVLQVGDGIARIHGLDEVMAGELVEFQEGTIGIALNLESTNVGVVLMGDGLLIQEGSSVKATGKIAQIPVSEAYLGRVVNALAKPIDGRGEIAFSKYSISDANKFDKSAVHVVDAVPQPGKAKKVSTKEDTQKPKRGQKRGTKAMEEAKEAEILNKKHTIKPSNAMVSTINDRKVVVYKKWPEAEMNLVEYIWSDSCNEGDIIFSGKGLQLECVFFFSLYPEIRVASIIIDAWSIVLNDEEKFRDKLSGNTHVYCHTSILPYSIVEARKGLMKRRKTFDDNFKSVLKNSELKDFNDFGMYVFILTIDSFINYLERIRHPKIVEFLIANPRMVNIKWKTTYNDIDCGIFLMRHMETYIGDEEFTHVVNKDHRYRKPQLQMLRAKYLAKILYKDLNLKKKELMKEVESFGKKKVKKIKVLNHVDVIVDNNMVKRFNETLAKTIEG</sequence>
<proteinExistence type="inferred from homology"/>
<dbReference type="GO" id="GO:0045259">
    <property type="term" value="C:proton-transporting ATP synthase complex"/>
    <property type="evidence" value="ECO:0007669"/>
    <property type="project" value="UniProtKB-KW"/>
</dbReference>
<evidence type="ECO:0000256" key="6">
    <source>
        <dbReference type="ARBA" id="ARBA00023065"/>
    </source>
</evidence>
<comment type="caution">
    <text evidence="12">The sequence shown here is derived from an EMBL/GenBank/DDBJ whole genome shotgun (WGS) entry which is preliminary data.</text>
</comment>
<dbReference type="STRING" id="35608.A0A2U1MA83"/>
<dbReference type="GO" id="GO:0005524">
    <property type="term" value="F:ATP binding"/>
    <property type="evidence" value="ECO:0007669"/>
    <property type="project" value="UniProtKB-KW"/>
</dbReference>
<feature type="domain" description="ATPase F1/V1/A1 complex alpha/beta subunit N-terminal" evidence="11">
    <location>
        <begin position="29"/>
        <end position="93"/>
    </location>
</feature>
<keyword evidence="4" id="KW-0375">Hydrogen ion transport</keyword>
<dbReference type="SUPFAM" id="SSF50615">
    <property type="entry name" value="N-terminal domain of alpha and beta subunits of F1 ATP synthase"/>
    <property type="match status" value="1"/>
</dbReference>
<keyword evidence="9" id="KW-0066">ATP synthesis</keyword>
<evidence type="ECO:0000259" key="11">
    <source>
        <dbReference type="Pfam" id="PF02874"/>
    </source>
</evidence>
<dbReference type="AlphaFoldDB" id="A0A2U1MA83"/>
<dbReference type="PANTHER" id="PTHR48082:SF2">
    <property type="entry name" value="ATP SYNTHASE SUBUNIT ALPHA, MITOCHONDRIAL"/>
    <property type="match status" value="1"/>
</dbReference>
<organism evidence="12 13">
    <name type="scientific">Artemisia annua</name>
    <name type="common">Sweet wormwood</name>
    <dbReference type="NCBI Taxonomy" id="35608"/>
    <lineage>
        <taxon>Eukaryota</taxon>
        <taxon>Viridiplantae</taxon>
        <taxon>Streptophyta</taxon>
        <taxon>Embryophyta</taxon>
        <taxon>Tracheophyta</taxon>
        <taxon>Spermatophyta</taxon>
        <taxon>Magnoliopsida</taxon>
        <taxon>eudicotyledons</taxon>
        <taxon>Gunneridae</taxon>
        <taxon>Pentapetalae</taxon>
        <taxon>asterids</taxon>
        <taxon>campanulids</taxon>
        <taxon>Asterales</taxon>
        <taxon>Asteraceae</taxon>
        <taxon>Asteroideae</taxon>
        <taxon>Anthemideae</taxon>
        <taxon>Artemisiinae</taxon>
        <taxon>Artemisia</taxon>
    </lineage>
</organism>
<evidence type="ECO:0000313" key="12">
    <source>
        <dbReference type="EMBL" id="PWA58132.1"/>
    </source>
</evidence>
<dbReference type="Pfam" id="PF02874">
    <property type="entry name" value="ATP-synt_ab_N"/>
    <property type="match status" value="1"/>
</dbReference>
<dbReference type="InterPro" id="IPR023366">
    <property type="entry name" value="ATP_synth_asu-like_sf"/>
</dbReference>
<evidence type="ECO:0000256" key="1">
    <source>
        <dbReference type="ARBA" id="ARBA00008936"/>
    </source>
</evidence>
<evidence type="ECO:0000256" key="7">
    <source>
        <dbReference type="ARBA" id="ARBA00023136"/>
    </source>
</evidence>
<dbReference type="InterPro" id="IPR036121">
    <property type="entry name" value="ATPase_F1/V1/A1_a/bsu_N_sf"/>
</dbReference>
<evidence type="ECO:0000313" key="13">
    <source>
        <dbReference type="Proteomes" id="UP000245207"/>
    </source>
</evidence>
<gene>
    <name evidence="12" type="ORF">CTI12_AA396780</name>
</gene>
<dbReference type="PANTHER" id="PTHR48082">
    <property type="entry name" value="ATP SYNTHASE SUBUNIT ALPHA, MITOCHONDRIAL"/>
    <property type="match status" value="1"/>
</dbReference>
<dbReference type="GO" id="GO:0043531">
    <property type="term" value="F:ADP binding"/>
    <property type="evidence" value="ECO:0007669"/>
    <property type="project" value="TreeGrafter"/>
</dbReference>
<protein>
    <submittedName>
        <fullName evidence="12">ATP synthase CF1 alpha subunit, chloroplast</fullName>
    </submittedName>
</protein>
<evidence type="ECO:0000256" key="3">
    <source>
        <dbReference type="ARBA" id="ARBA00022741"/>
    </source>
</evidence>
<dbReference type="EMBL" id="PKPP01005983">
    <property type="protein sequence ID" value="PWA58132.1"/>
    <property type="molecule type" value="Genomic_DNA"/>
</dbReference>
<keyword evidence="5" id="KW-0067">ATP-binding</keyword>
<dbReference type="InterPro" id="IPR027417">
    <property type="entry name" value="P-loop_NTPase"/>
</dbReference>
<dbReference type="Gene3D" id="3.40.50.300">
    <property type="entry name" value="P-loop containing nucleotide triphosphate hydrolases"/>
    <property type="match status" value="1"/>
</dbReference>
<comment type="similarity">
    <text evidence="1">Belongs to the ATPase alpha/beta chains family.</text>
</comment>
<keyword evidence="3" id="KW-0547">Nucleotide-binding</keyword>
<evidence type="ECO:0000256" key="5">
    <source>
        <dbReference type="ARBA" id="ARBA00022840"/>
    </source>
</evidence>
<dbReference type="OrthoDB" id="30023at2759"/>
<reference evidence="12 13" key="1">
    <citation type="journal article" date="2018" name="Mol. Plant">
        <title>The genome of Artemisia annua provides insight into the evolution of Asteraceae family and artemisinin biosynthesis.</title>
        <authorList>
            <person name="Shen Q."/>
            <person name="Zhang L."/>
            <person name="Liao Z."/>
            <person name="Wang S."/>
            <person name="Yan T."/>
            <person name="Shi P."/>
            <person name="Liu M."/>
            <person name="Fu X."/>
            <person name="Pan Q."/>
            <person name="Wang Y."/>
            <person name="Lv Z."/>
            <person name="Lu X."/>
            <person name="Zhang F."/>
            <person name="Jiang W."/>
            <person name="Ma Y."/>
            <person name="Chen M."/>
            <person name="Hao X."/>
            <person name="Li L."/>
            <person name="Tang Y."/>
            <person name="Lv G."/>
            <person name="Zhou Y."/>
            <person name="Sun X."/>
            <person name="Brodelius P.E."/>
            <person name="Rose J.K.C."/>
            <person name="Tang K."/>
        </authorList>
    </citation>
    <scope>NUCLEOTIDE SEQUENCE [LARGE SCALE GENOMIC DNA]</scope>
    <source>
        <strain evidence="13">cv. Huhao1</strain>
        <tissue evidence="12">Leaf</tissue>
    </source>
</reference>
<evidence type="ECO:0000256" key="2">
    <source>
        <dbReference type="ARBA" id="ARBA00022448"/>
    </source>
</evidence>